<evidence type="ECO:0000313" key="3">
    <source>
        <dbReference type="Proteomes" id="UP000241071"/>
    </source>
</evidence>
<sequence>MNEIITIITNDQTYQTTRKTLEKSNYLINKICDNTIKINMSSKNFDIILNYLRDNILPEDISDVENDLKVCGIIYDEDVDSKNIVNINVGGKIFNVDKEFLKSKLEYFVKFFYYNEKHDPDYTSIFIDRCFNKFQQVINHLENPWKYPLTEDIKCELSFYMSNVDTEVEEFMDIDKFSYFQLGCHKYNNKSASWQLICKNDIGLFFGEQLFPNDRKFKRDGPFMANISGNTKYVVIQFDPDVDYKSVKSGFIIVGDEYTGVSKFCIRNLLLKNIAIIDYENHMMGILYDPPLYNSNIGCNVRLYLPLNIKIKSLNSYIYKNIDVHHDGFGFIESTISDKYTINNLNNAIIIEFNVSNIIQHNNSKYPYLFSDKFNVGVSKIDVDNNPYGVINYNKSEYNTFIFSILDIKKRSDMLISHIELLKDDELIGISKVIQDGDNYRINKLYNDTLGLKCLLSNHDNITFKIFLIKPISGKVCINYTYHCFKPLKNDLFETSASLFNNFNISDLMKGTSIFKTGK</sequence>
<protein>
    <recommendedName>
        <fullName evidence="1">Potassium channel tetramerisation-type BTB domain-containing protein</fullName>
    </recommendedName>
</protein>
<keyword evidence="3" id="KW-1185">Reference proteome</keyword>
<evidence type="ECO:0000259" key="1">
    <source>
        <dbReference type="Pfam" id="PF02214"/>
    </source>
</evidence>
<reference evidence="2 3" key="1">
    <citation type="submission" date="2012-10" db="EMBL/GenBank/DDBJ databases">
        <title>Complete genome sequence of Moumouvirus goulette.</title>
        <authorList>
            <person name="Fournous G."/>
            <person name="Bougalmi M."/>
            <person name="Colson P."/>
        </authorList>
    </citation>
    <scope>NUCLEOTIDE SEQUENCE [LARGE SCALE GENOMIC DNA]</scope>
</reference>
<accession>M1PFX8</accession>
<name>M1PFX8_9VIRU</name>
<feature type="domain" description="Potassium channel tetramerisation-type BTB" evidence="1">
    <location>
        <begin position="85"/>
        <end position="159"/>
    </location>
</feature>
<dbReference type="Proteomes" id="UP000241071">
    <property type="component" value="Segment"/>
</dbReference>
<proteinExistence type="predicted"/>
<dbReference type="PANTHER" id="PTHR11145">
    <property type="entry name" value="BTB/POZ DOMAIN-CONTAINING ADAPTER FOR CUL3-MEDIATED RHOA DEGRADATION PROTEIN FAMILY MEMBER"/>
    <property type="match status" value="1"/>
</dbReference>
<dbReference type="Gene3D" id="3.30.710.10">
    <property type="entry name" value="Potassium Channel Kv1.1, Chain A"/>
    <property type="match status" value="1"/>
</dbReference>
<dbReference type="EMBL" id="KC008572">
    <property type="protein sequence ID" value="AGF84893.1"/>
    <property type="molecule type" value="Genomic_DNA"/>
</dbReference>
<gene>
    <name evidence="2" type="ORF">glt_00084</name>
</gene>
<dbReference type="GO" id="GO:0051260">
    <property type="term" value="P:protein homooligomerization"/>
    <property type="evidence" value="ECO:0007669"/>
    <property type="project" value="InterPro"/>
</dbReference>
<dbReference type="InterPro" id="IPR003131">
    <property type="entry name" value="T1-type_BTB"/>
</dbReference>
<dbReference type="PANTHER" id="PTHR11145:SF8">
    <property type="entry name" value="RE57120P"/>
    <property type="match status" value="1"/>
</dbReference>
<dbReference type="InterPro" id="IPR045068">
    <property type="entry name" value="BACURD1-3"/>
</dbReference>
<dbReference type="InterPro" id="IPR011333">
    <property type="entry name" value="SKP1/BTB/POZ_sf"/>
</dbReference>
<evidence type="ECO:0000313" key="2">
    <source>
        <dbReference type="EMBL" id="AGF84893.1"/>
    </source>
</evidence>
<organism evidence="2 3">
    <name type="scientific">Moumouvirus goulette</name>
    <dbReference type="NCBI Taxonomy" id="1247379"/>
    <lineage>
        <taxon>Viruses</taxon>
        <taxon>Varidnaviria</taxon>
        <taxon>Bamfordvirae</taxon>
        <taxon>Nucleocytoviricota</taxon>
        <taxon>Megaviricetes</taxon>
        <taxon>Imitervirales</taxon>
        <taxon>Mimiviridae</taxon>
        <taxon>Megamimivirinae</taxon>
        <taxon>Moumouvirus</taxon>
        <taxon>Moumouvirus goulettemassiliense</taxon>
    </lineage>
</organism>
<dbReference type="SUPFAM" id="SSF54695">
    <property type="entry name" value="POZ domain"/>
    <property type="match status" value="2"/>
</dbReference>
<dbReference type="Pfam" id="PF02214">
    <property type="entry name" value="BTB_2"/>
    <property type="match status" value="1"/>
</dbReference>